<evidence type="ECO:0000256" key="4">
    <source>
        <dbReference type="ARBA" id="ARBA00023157"/>
    </source>
</evidence>
<keyword evidence="4 6" id="KW-1015">Disulfide bond</keyword>
<evidence type="ECO:0000256" key="8">
    <source>
        <dbReference type="SAM" id="MobiDB-lite"/>
    </source>
</evidence>
<evidence type="ECO:0000256" key="1">
    <source>
        <dbReference type="ARBA" id="ARBA00001913"/>
    </source>
</evidence>
<evidence type="ECO:0000256" key="7">
    <source>
        <dbReference type="SAM" id="Coils"/>
    </source>
</evidence>
<evidence type="ECO:0000259" key="10">
    <source>
        <dbReference type="PROSITE" id="PS51828"/>
    </source>
</evidence>
<dbReference type="Proteomes" id="UP000823561">
    <property type="component" value="Chromosome 22"/>
</dbReference>
<dbReference type="InterPro" id="IPR001759">
    <property type="entry name" value="PTX_dom"/>
</dbReference>
<dbReference type="SMART" id="SM00159">
    <property type="entry name" value="PTX"/>
    <property type="match status" value="1"/>
</dbReference>
<feature type="region of interest" description="Disordered" evidence="8">
    <location>
        <begin position="46"/>
        <end position="71"/>
    </location>
</feature>
<dbReference type="PRINTS" id="PR00895">
    <property type="entry name" value="PENTAXIN"/>
</dbReference>
<comment type="caution">
    <text evidence="11">The sequence shown here is derived from an EMBL/GenBank/DDBJ whole genome shotgun (WGS) entry which is preliminary data.</text>
</comment>
<dbReference type="InterPro" id="IPR051360">
    <property type="entry name" value="Neuronal_Pentraxin_Related"/>
</dbReference>
<evidence type="ECO:0000256" key="9">
    <source>
        <dbReference type="SAM" id="SignalP"/>
    </source>
</evidence>
<keyword evidence="12" id="KW-1185">Reference proteome</keyword>
<evidence type="ECO:0000256" key="6">
    <source>
        <dbReference type="PROSITE-ProRule" id="PRU01172"/>
    </source>
</evidence>
<proteinExistence type="predicted"/>
<accession>A0AAV6FJQ7</accession>
<dbReference type="AlphaFoldDB" id="A0AAV6FJQ7"/>
<comment type="cofactor">
    <cofactor evidence="1">
        <name>Ca(2+)</name>
        <dbReference type="ChEBI" id="CHEBI:29108"/>
    </cofactor>
</comment>
<dbReference type="GO" id="GO:0046872">
    <property type="term" value="F:metal ion binding"/>
    <property type="evidence" value="ECO:0007669"/>
    <property type="project" value="UniProtKB-KW"/>
</dbReference>
<dbReference type="PANTHER" id="PTHR19277">
    <property type="entry name" value="PENTRAXIN"/>
    <property type="match status" value="1"/>
</dbReference>
<evidence type="ECO:0000313" key="11">
    <source>
        <dbReference type="EMBL" id="KAG5263103.1"/>
    </source>
</evidence>
<feature type="domain" description="Pentraxin (PTX)" evidence="10">
    <location>
        <begin position="326"/>
        <end position="532"/>
    </location>
</feature>
<reference evidence="11" key="1">
    <citation type="submission" date="2020-10" db="EMBL/GenBank/DDBJ databases">
        <title>Chromosome-scale genome assembly of the Allis shad, Alosa alosa.</title>
        <authorList>
            <person name="Margot Z."/>
            <person name="Christophe K."/>
            <person name="Cabau C."/>
            <person name="Louis A."/>
            <person name="Berthelot C."/>
            <person name="Parey E."/>
            <person name="Roest Crollius H."/>
            <person name="Montfort J."/>
            <person name="Robinson-Rechavi M."/>
            <person name="Bucao C."/>
            <person name="Bouchez O."/>
            <person name="Gislard M."/>
            <person name="Lluch J."/>
            <person name="Milhes M."/>
            <person name="Lampietro C."/>
            <person name="Lopez Roques C."/>
            <person name="Donnadieu C."/>
            <person name="Braasch I."/>
            <person name="Desvignes T."/>
            <person name="Postlethwait J."/>
            <person name="Bobe J."/>
            <person name="Guiguen Y."/>
        </authorList>
    </citation>
    <scope>NUCLEOTIDE SEQUENCE</scope>
    <source>
        <strain evidence="11">M-15738</strain>
        <tissue evidence="11">Blood</tissue>
    </source>
</reference>
<dbReference type="PANTHER" id="PTHR19277:SF162">
    <property type="entry name" value="NEURONAL PENTRAXIN RECEPTOR"/>
    <property type="match status" value="1"/>
</dbReference>
<feature type="coiled-coil region" evidence="7">
    <location>
        <begin position="270"/>
        <end position="301"/>
    </location>
</feature>
<keyword evidence="9" id="KW-0732">Signal</keyword>
<name>A0AAV6FJQ7_9TELE</name>
<gene>
    <name evidence="11" type="ORF">AALO_G00282610</name>
</gene>
<dbReference type="Gene3D" id="2.60.120.200">
    <property type="match status" value="1"/>
</dbReference>
<dbReference type="EMBL" id="JADWDJ010000022">
    <property type="protein sequence ID" value="KAG5263103.1"/>
    <property type="molecule type" value="Genomic_DNA"/>
</dbReference>
<sequence length="541" mass="57953">MVAFIGAVICIIAAVHTGSSSAAVAQPLADNQSLLSTDAGVQTLAPGSVPARAGPVDALHGPEANGGEPGSVEAPTFYTVSGTTGGGPGGGEQVIYSRLICTPIPAGECKPKNFQQQADDPTLYAGEDWGYLRTTADELRQTVLQQKDEILTDQRTIRELTGKLTECERDMVVAGNPERSAGIWGGKRDEEDHIMVRDEAPSEILAARAVQELEQAINQLKGRIEKLESEMGPHPHNHTATSQKPALPTILAGISSAPSGGRAEDAPLQVEDLEGELEKKMQLLEKERKALRQESIRHRERIDQGISSVHQRVTGLEQGHTDAVLEGFQLSFPVQSPSSTSRAAAYALVTSPVPTLHALTVCFWLRPLHGRLGTPLSYAVPGQPNELVLLQGKHQPLELIVNNQVAPLPLNVSVGSWQHICVSWHRKGGQWRVYQGGKLRGEGQGVAPGHYIRPGGVLILGQEQDIVGGGFDASQALEGEMSQLSLWDRTLRPAEVSALAHCTKGMLGNVVPWREQTLEVYGGATRVPGEPCANQHASAKQ</sequence>
<evidence type="ECO:0000313" key="12">
    <source>
        <dbReference type="Proteomes" id="UP000823561"/>
    </source>
</evidence>
<feature type="signal peptide" evidence="9">
    <location>
        <begin position="1"/>
        <end position="22"/>
    </location>
</feature>
<keyword evidence="3" id="KW-0106">Calcium</keyword>
<keyword evidence="5" id="KW-0325">Glycoprotein</keyword>
<evidence type="ECO:0000256" key="5">
    <source>
        <dbReference type="ARBA" id="ARBA00023180"/>
    </source>
</evidence>
<feature type="disulfide bond" evidence="6">
    <location>
        <begin position="362"/>
        <end position="421"/>
    </location>
</feature>
<evidence type="ECO:0000256" key="3">
    <source>
        <dbReference type="ARBA" id="ARBA00022837"/>
    </source>
</evidence>
<dbReference type="InterPro" id="IPR013320">
    <property type="entry name" value="ConA-like_dom_sf"/>
</dbReference>
<keyword evidence="7" id="KW-0175">Coiled coil</keyword>
<feature type="chain" id="PRO_5043989120" description="Pentraxin (PTX) domain-containing protein" evidence="9">
    <location>
        <begin position="23"/>
        <end position="541"/>
    </location>
</feature>
<dbReference type="Pfam" id="PF00354">
    <property type="entry name" value="Pentaxin"/>
    <property type="match status" value="1"/>
</dbReference>
<dbReference type="SUPFAM" id="SSF49899">
    <property type="entry name" value="Concanavalin A-like lectins/glucanases"/>
    <property type="match status" value="1"/>
</dbReference>
<protein>
    <recommendedName>
        <fullName evidence="10">Pentraxin (PTX) domain-containing protein</fullName>
    </recommendedName>
</protein>
<evidence type="ECO:0000256" key="2">
    <source>
        <dbReference type="ARBA" id="ARBA00022723"/>
    </source>
</evidence>
<dbReference type="FunFam" id="2.60.120.200:FF:000012">
    <property type="entry name" value="neuronal pentraxin receptor"/>
    <property type="match status" value="1"/>
</dbReference>
<keyword evidence="2" id="KW-0479">Metal-binding</keyword>
<dbReference type="PROSITE" id="PS51828">
    <property type="entry name" value="PTX_2"/>
    <property type="match status" value="1"/>
</dbReference>
<organism evidence="11 12">
    <name type="scientific">Alosa alosa</name>
    <name type="common">allis shad</name>
    <dbReference type="NCBI Taxonomy" id="278164"/>
    <lineage>
        <taxon>Eukaryota</taxon>
        <taxon>Metazoa</taxon>
        <taxon>Chordata</taxon>
        <taxon>Craniata</taxon>
        <taxon>Vertebrata</taxon>
        <taxon>Euteleostomi</taxon>
        <taxon>Actinopterygii</taxon>
        <taxon>Neopterygii</taxon>
        <taxon>Teleostei</taxon>
        <taxon>Clupei</taxon>
        <taxon>Clupeiformes</taxon>
        <taxon>Clupeoidei</taxon>
        <taxon>Clupeidae</taxon>
        <taxon>Alosa</taxon>
    </lineage>
</organism>